<dbReference type="PANTHER" id="PTHR30349:SF64">
    <property type="entry name" value="PROPHAGE INTEGRASE INTD-RELATED"/>
    <property type="match status" value="1"/>
</dbReference>
<protein>
    <recommendedName>
        <fullName evidence="2">Tyr recombinase domain-containing protein</fullName>
    </recommendedName>
</protein>
<comment type="caution">
    <text evidence="3">The sequence shown here is derived from an EMBL/GenBank/DDBJ whole genome shotgun (WGS) entry which is preliminary data.</text>
</comment>
<dbReference type="InterPro" id="IPR002104">
    <property type="entry name" value="Integrase_catalytic"/>
</dbReference>
<dbReference type="Gene3D" id="1.10.443.10">
    <property type="entry name" value="Intergrase catalytic core"/>
    <property type="match status" value="1"/>
</dbReference>
<dbReference type="PANTHER" id="PTHR30349">
    <property type="entry name" value="PHAGE INTEGRASE-RELATED"/>
    <property type="match status" value="1"/>
</dbReference>
<evidence type="ECO:0000259" key="2">
    <source>
        <dbReference type="PROSITE" id="PS51898"/>
    </source>
</evidence>
<dbReference type="SUPFAM" id="SSF56349">
    <property type="entry name" value="DNA breaking-rejoining enzymes"/>
    <property type="match status" value="1"/>
</dbReference>
<dbReference type="PROSITE" id="PS51898">
    <property type="entry name" value="TYR_RECOMBINASE"/>
    <property type="match status" value="1"/>
</dbReference>
<organism evidence="3 4">
    <name type="scientific">Agrococcus versicolor</name>
    <dbReference type="NCBI Taxonomy" id="501482"/>
    <lineage>
        <taxon>Bacteria</taxon>
        <taxon>Bacillati</taxon>
        <taxon>Actinomycetota</taxon>
        <taxon>Actinomycetes</taxon>
        <taxon>Micrococcales</taxon>
        <taxon>Microbacteriaceae</taxon>
        <taxon>Agrococcus</taxon>
    </lineage>
</organism>
<dbReference type="InterPro" id="IPR013762">
    <property type="entry name" value="Integrase-like_cat_sf"/>
</dbReference>
<keyword evidence="1" id="KW-0233">DNA recombination</keyword>
<gene>
    <name evidence="3" type="ORF">GCM10009846_08500</name>
</gene>
<evidence type="ECO:0000313" key="4">
    <source>
        <dbReference type="Proteomes" id="UP001501599"/>
    </source>
</evidence>
<reference evidence="4" key="1">
    <citation type="journal article" date="2019" name="Int. J. Syst. Evol. Microbiol.">
        <title>The Global Catalogue of Microorganisms (GCM) 10K type strain sequencing project: providing services to taxonomists for standard genome sequencing and annotation.</title>
        <authorList>
            <consortium name="The Broad Institute Genomics Platform"/>
            <consortium name="The Broad Institute Genome Sequencing Center for Infectious Disease"/>
            <person name="Wu L."/>
            <person name="Ma J."/>
        </authorList>
    </citation>
    <scope>NUCLEOTIDE SEQUENCE [LARGE SCALE GENOMIC DNA]</scope>
    <source>
        <strain evidence="4">JCM 16026</strain>
    </source>
</reference>
<dbReference type="Proteomes" id="UP001501599">
    <property type="component" value="Unassembled WGS sequence"/>
</dbReference>
<dbReference type="EMBL" id="BAAAQT010000005">
    <property type="protein sequence ID" value="GAA2172060.1"/>
    <property type="molecule type" value="Genomic_DNA"/>
</dbReference>
<evidence type="ECO:0000256" key="1">
    <source>
        <dbReference type="ARBA" id="ARBA00023172"/>
    </source>
</evidence>
<dbReference type="Pfam" id="PF00589">
    <property type="entry name" value="Phage_integrase"/>
    <property type="match status" value="1"/>
</dbReference>
<proteinExistence type="predicted"/>
<sequence>MQVGDVDFLRRQIHVQRQVQRADGGSVRITPPRYGSERVVFVPDELIEMIARHIEQIGVHGDEQWLFGNGRGEPPHQNTVGHWWRSLFRRSGLEPFRLHDLRHFSASGLIAAGCDVVTVQRALGHAKATTTLSTYSHLWPTAEDRTRAAASDLMRSIAPSREAEADAG</sequence>
<feature type="domain" description="Tyr recombinase" evidence="2">
    <location>
        <begin position="1"/>
        <end position="151"/>
    </location>
</feature>
<evidence type="ECO:0000313" key="3">
    <source>
        <dbReference type="EMBL" id="GAA2172060.1"/>
    </source>
</evidence>
<dbReference type="CDD" id="cd01189">
    <property type="entry name" value="INT_ICEBs1_C_like"/>
    <property type="match status" value="1"/>
</dbReference>
<accession>A0ABP5MBN9</accession>
<keyword evidence="4" id="KW-1185">Reference proteome</keyword>
<dbReference type="InterPro" id="IPR050090">
    <property type="entry name" value="Tyrosine_recombinase_XerCD"/>
</dbReference>
<name>A0ABP5MBN9_9MICO</name>
<dbReference type="InterPro" id="IPR011010">
    <property type="entry name" value="DNA_brk_join_enz"/>
</dbReference>